<keyword evidence="1" id="KW-0812">Transmembrane</keyword>
<evidence type="ECO:0000256" key="1">
    <source>
        <dbReference type="SAM" id="Phobius"/>
    </source>
</evidence>
<keyword evidence="4" id="KW-1185">Reference proteome</keyword>
<dbReference type="Proteomes" id="UP000704712">
    <property type="component" value="Unassembled WGS sequence"/>
</dbReference>
<dbReference type="EMBL" id="WSZM01000413">
    <property type="protein sequence ID" value="KAF4033599.1"/>
    <property type="molecule type" value="Genomic_DNA"/>
</dbReference>
<feature type="transmembrane region" description="Helical" evidence="1">
    <location>
        <begin position="157"/>
        <end position="177"/>
    </location>
</feature>
<feature type="transmembrane region" description="Helical" evidence="1">
    <location>
        <begin position="184"/>
        <end position="206"/>
    </location>
</feature>
<protein>
    <recommendedName>
        <fullName evidence="5">Transmembrane protein</fullName>
    </recommendedName>
</protein>
<gene>
    <name evidence="2" type="ORF">GN244_ATG14418</name>
    <name evidence="3" type="ORF">GN958_ATG10286</name>
</gene>
<keyword evidence="1" id="KW-0472">Membrane</keyword>
<proteinExistence type="predicted"/>
<reference evidence="2" key="1">
    <citation type="submission" date="2020-04" db="EMBL/GenBank/DDBJ databases">
        <title>Hybrid Assembly of Korean Phytophthora infestans isolates.</title>
        <authorList>
            <person name="Prokchorchik M."/>
            <person name="Lee Y."/>
            <person name="Seo J."/>
            <person name="Cho J.-H."/>
            <person name="Park Y.-E."/>
            <person name="Jang D.-C."/>
            <person name="Im J.-S."/>
            <person name="Choi J.-G."/>
            <person name="Park H.-J."/>
            <person name="Lee G.-B."/>
            <person name="Lee Y.-G."/>
            <person name="Hong S.-Y."/>
            <person name="Cho K."/>
            <person name="Sohn K.H."/>
        </authorList>
    </citation>
    <scope>NUCLEOTIDE SEQUENCE</scope>
    <source>
        <strain evidence="2">KR_1_A1</strain>
        <strain evidence="3">KR_2_A2</strain>
    </source>
</reference>
<evidence type="ECO:0008006" key="5">
    <source>
        <dbReference type="Google" id="ProtNLM"/>
    </source>
</evidence>
<feature type="transmembrane region" description="Helical" evidence="1">
    <location>
        <begin position="115"/>
        <end position="137"/>
    </location>
</feature>
<dbReference type="Proteomes" id="UP000602510">
    <property type="component" value="Unassembled WGS sequence"/>
</dbReference>
<evidence type="ECO:0000313" key="4">
    <source>
        <dbReference type="Proteomes" id="UP000602510"/>
    </source>
</evidence>
<accession>A0A833SXT1</accession>
<name>A0A833SXT1_PHYIN</name>
<comment type="caution">
    <text evidence="2">The sequence shown here is derived from an EMBL/GenBank/DDBJ whole genome shotgun (WGS) entry which is preliminary data.</text>
</comment>
<keyword evidence="1" id="KW-1133">Transmembrane helix</keyword>
<dbReference type="EMBL" id="JAACNO010001447">
    <property type="protein sequence ID" value="KAF4140567.1"/>
    <property type="molecule type" value="Genomic_DNA"/>
</dbReference>
<organism evidence="2 4">
    <name type="scientific">Phytophthora infestans</name>
    <name type="common">Potato late blight agent</name>
    <name type="synonym">Botrytis infestans</name>
    <dbReference type="NCBI Taxonomy" id="4787"/>
    <lineage>
        <taxon>Eukaryota</taxon>
        <taxon>Sar</taxon>
        <taxon>Stramenopiles</taxon>
        <taxon>Oomycota</taxon>
        <taxon>Peronosporomycetes</taxon>
        <taxon>Peronosporales</taxon>
        <taxon>Peronosporaceae</taxon>
        <taxon>Phytophthora</taxon>
    </lineage>
</organism>
<feature type="transmembrane region" description="Helical" evidence="1">
    <location>
        <begin position="212"/>
        <end position="232"/>
    </location>
</feature>
<dbReference type="AlphaFoldDB" id="A0A833SXT1"/>
<evidence type="ECO:0000313" key="3">
    <source>
        <dbReference type="EMBL" id="KAF4140567.1"/>
    </source>
</evidence>
<evidence type="ECO:0000313" key="2">
    <source>
        <dbReference type="EMBL" id="KAF4033599.1"/>
    </source>
</evidence>
<feature type="transmembrane region" description="Helical" evidence="1">
    <location>
        <begin position="244"/>
        <end position="266"/>
    </location>
</feature>
<sequence>MQQLETQLRWTGTVSSIIYIETFIWLARACSTEVVIWSKDDTTQLFNLMVPSSYVRGVQLPIATDEFLHLAWRLRPPQHRYFPGMTVTNESFVVRQVGILVEIVTRQILRCYPQYTAVLSLILWLIMLPLYRLATYYQIPARRPECWWLHCTLNELTLRLFFCRLTCLVIVTVIDILQDLNGEYFSFTTYAFIMGGLLGLAAQAYLSTHDPAVAIVATWCIVGLANTKVTFGGNAQETIEKLQVIAVAVTPLFPLMVFGDAFHFLLTCDYLNHFC</sequence>